<name>A0ABS8MP09_9FLAO</name>
<evidence type="ECO:0000313" key="3">
    <source>
        <dbReference type="Proteomes" id="UP001430919"/>
    </source>
</evidence>
<dbReference type="RefSeq" id="WP_229987236.1">
    <property type="nucleotide sequence ID" value="NZ_JAJJMO010000001.1"/>
</dbReference>
<keyword evidence="1" id="KW-0472">Membrane</keyword>
<gene>
    <name evidence="2" type="ORF">LNQ49_02680</name>
</gene>
<comment type="caution">
    <text evidence="2">The sequence shown here is derived from an EMBL/GenBank/DDBJ whole genome shotgun (WGS) entry which is preliminary data.</text>
</comment>
<dbReference type="Proteomes" id="UP001430919">
    <property type="component" value="Unassembled WGS sequence"/>
</dbReference>
<protein>
    <submittedName>
        <fullName evidence="2">Uncharacterized protein</fullName>
    </submittedName>
</protein>
<evidence type="ECO:0000313" key="2">
    <source>
        <dbReference type="EMBL" id="MCC9070504.1"/>
    </source>
</evidence>
<feature type="transmembrane region" description="Helical" evidence="1">
    <location>
        <begin position="6"/>
        <end position="26"/>
    </location>
</feature>
<keyword evidence="1" id="KW-1133">Transmembrane helix</keyword>
<sequence length="190" mass="22117">MDSILFIGLLILAGLPIGLGLLFYFVPKKLGYPKTGKYLTIIFGLFVLTIVLWTVFEDDLFTKSNAKELVEEQQILLKDKFELKENKSMSAIGDYYHTFTLKISERDKQNAILKIKNDNNFKTENSLIKNLLYQEQDRYFGSKITQNYETKNSYVTEYFKPSGQKGYAPTFRRVSISKIENELKFEDIDE</sequence>
<keyword evidence="1" id="KW-0812">Transmembrane</keyword>
<accession>A0ABS8MP09</accession>
<proteinExistence type="predicted"/>
<keyword evidence="3" id="KW-1185">Reference proteome</keyword>
<feature type="transmembrane region" description="Helical" evidence="1">
    <location>
        <begin position="38"/>
        <end position="56"/>
    </location>
</feature>
<evidence type="ECO:0000256" key="1">
    <source>
        <dbReference type="SAM" id="Phobius"/>
    </source>
</evidence>
<reference evidence="2" key="1">
    <citation type="submission" date="2021-11" db="EMBL/GenBank/DDBJ databases">
        <title>Description of novel Flavobacterium species.</title>
        <authorList>
            <person name="Saticioglu I.B."/>
            <person name="Ay H."/>
            <person name="Altun S."/>
            <person name="Duman M."/>
        </authorList>
    </citation>
    <scope>NUCLEOTIDE SEQUENCE</scope>
    <source>
        <strain evidence="2">F-65</strain>
    </source>
</reference>
<organism evidence="2 3">
    <name type="scientific">Flavobacterium pisciphilum</name>
    <dbReference type="NCBI Taxonomy" id="2893755"/>
    <lineage>
        <taxon>Bacteria</taxon>
        <taxon>Pseudomonadati</taxon>
        <taxon>Bacteroidota</taxon>
        <taxon>Flavobacteriia</taxon>
        <taxon>Flavobacteriales</taxon>
        <taxon>Flavobacteriaceae</taxon>
        <taxon>Flavobacterium</taxon>
    </lineage>
</organism>
<dbReference type="EMBL" id="JAJJMO010000001">
    <property type="protein sequence ID" value="MCC9070504.1"/>
    <property type="molecule type" value="Genomic_DNA"/>
</dbReference>